<keyword evidence="2" id="KW-1185">Reference proteome</keyword>
<sequence length="135" mass="16348">MFHNQTFLLPTKNIIREKYHGSGYIFTNFRRIYRCALCKLHNHRHKTNNLTNFVMKVKFLFNFEISILKILTCFISSLAPPTIILQNEILSYQRGIFFYNKLKLRINKERLVDMVEITNLTTRKIRHYNRCPLYM</sequence>
<evidence type="ECO:0000313" key="2">
    <source>
        <dbReference type="Proteomes" id="UP001607303"/>
    </source>
</evidence>
<gene>
    <name evidence="1" type="ORF">V1477_012891</name>
</gene>
<name>A0ABD2BUE0_VESMC</name>
<comment type="caution">
    <text evidence="1">The sequence shown here is derived from an EMBL/GenBank/DDBJ whole genome shotgun (WGS) entry which is preliminary data.</text>
</comment>
<reference evidence="1 2" key="1">
    <citation type="journal article" date="2024" name="Ann. Entomol. Soc. Am.">
        <title>Genomic analyses of the southern and eastern yellowjacket wasps (Hymenoptera: Vespidae) reveal evolutionary signatures of social life.</title>
        <authorList>
            <person name="Catto M.A."/>
            <person name="Caine P.B."/>
            <person name="Orr S.E."/>
            <person name="Hunt B.G."/>
            <person name="Goodisman M.A.D."/>
        </authorList>
    </citation>
    <scope>NUCLEOTIDE SEQUENCE [LARGE SCALE GENOMIC DNA]</scope>
    <source>
        <strain evidence="1">232</strain>
        <tissue evidence="1">Head and thorax</tissue>
    </source>
</reference>
<dbReference type="AlphaFoldDB" id="A0ABD2BUE0"/>
<dbReference type="Proteomes" id="UP001607303">
    <property type="component" value="Unassembled WGS sequence"/>
</dbReference>
<evidence type="ECO:0000313" key="1">
    <source>
        <dbReference type="EMBL" id="KAL2736382.1"/>
    </source>
</evidence>
<protein>
    <submittedName>
        <fullName evidence="1">Uncharacterized protein</fullName>
    </submittedName>
</protein>
<dbReference type="EMBL" id="JAYRBN010000066">
    <property type="protein sequence ID" value="KAL2736382.1"/>
    <property type="molecule type" value="Genomic_DNA"/>
</dbReference>
<proteinExistence type="predicted"/>
<organism evidence="1 2">
    <name type="scientific">Vespula maculifrons</name>
    <name type="common">Eastern yellow jacket</name>
    <name type="synonym">Wasp</name>
    <dbReference type="NCBI Taxonomy" id="7453"/>
    <lineage>
        <taxon>Eukaryota</taxon>
        <taxon>Metazoa</taxon>
        <taxon>Ecdysozoa</taxon>
        <taxon>Arthropoda</taxon>
        <taxon>Hexapoda</taxon>
        <taxon>Insecta</taxon>
        <taxon>Pterygota</taxon>
        <taxon>Neoptera</taxon>
        <taxon>Endopterygota</taxon>
        <taxon>Hymenoptera</taxon>
        <taxon>Apocrita</taxon>
        <taxon>Aculeata</taxon>
        <taxon>Vespoidea</taxon>
        <taxon>Vespidae</taxon>
        <taxon>Vespinae</taxon>
        <taxon>Vespula</taxon>
    </lineage>
</organism>
<accession>A0ABD2BUE0</accession>